<dbReference type="STRING" id="168384.SAMN05660368_02508"/>
<comment type="catalytic activity">
    <reaction evidence="11 12">
        <text>meso-2,6-diaminopimelate + NADP(+) + H2O = (S)-2-amino-6-oxoheptanedioate + NH4(+) + NADPH + H(+)</text>
        <dbReference type="Rhea" id="RHEA:13561"/>
        <dbReference type="ChEBI" id="CHEBI:15377"/>
        <dbReference type="ChEBI" id="CHEBI:15378"/>
        <dbReference type="ChEBI" id="CHEBI:28938"/>
        <dbReference type="ChEBI" id="CHEBI:57783"/>
        <dbReference type="ChEBI" id="CHEBI:57791"/>
        <dbReference type="ChEBI" id="CHEBI:58349"/>
        <dbReference type="ChEBI" id="CHEBI:58556"/>
        <dbReference type="EC" id="1.4.1.16"/>
    </reaction>
</comment>
<dbReference type="UniPathway" id="UPA00034">
    <property type="reaction ID" value="UER00026"/>
</dbReference>
<feature type="domain" description="Gfo/Idh/MocA-like oxidoreductase N-terminal" evidence="14">
    <location>
        <begin position="29"/>
        <end position="98"/>
    </location>
</feature>
<dbReference type="SUPFAM" id="SSF55347">
    <property type="entry name" value="Glyceraldehyde-3-phosphate dehydrogenase-like, C-terminal domain"/>
    <property type="match status" value="1"/>
</dbReference>
<evidence type="ECO:0000313" key="16">
    <source>
        <dbReference type="EMBL" id="EET59782.1"/>
    </source>
</evidence>
<evidence type="ECO:0000256" key="10">
    <source>
        <dbReference type="ARBA" id="ARBA00023154"/>
    </source>
</evidence>
<comment type="subunit">
    <text evidence="3 12">Homodimer.</text>
</comment>
<evidence type="ECO:0000256" key="2">
    <source>
        <dbReference type="ARBA" id="ARBA00007442"/>
    </source>
</evidence>
<keyword evidence="13" id="KW-0547">Nucleotide-binding</keyword>
<dbReference type="CDD" id="cd02270">
    <property type="entry name" value="meso-DAPDH_N"/>
    <property type="match status" value="1"/>
</dbReference>
<keyword evidence="6 12" id="KW-0028">Amino-acid biosynthesis</keyword>
<gene>
    <name evidence="16" type="ORF">BRYFOR_08156</name>
</gene>
<evidence type="ECO:0000256" key="7">
    <source>
        <dbReference type="ARBA" id="ARBA00022857"/>
    </source>
</evidence>
<reference evidence="16" key="1">
    <citation type="submission" date="2009-07" db="EMBL/GenBank/DDBJ databases">
        <authorList>
            <person name="Weinstock G."/>
            <person name="Sodergren E."/>
            <person name="Clifton S."/>
            <person name="Fulton L."/>
            <person name="Fulton B."/>
            <person name="Courtney L."/>
            <person name="Fronick C."/>
            <person name="Harrison M."/>
            <person name="Strong C."/>
            <person name="Farmer C."/>
            <person name="Delahaunty K."/>
            <person name="Markovic C."/>
            <person name="Hall O."/>
            <person name="Minx P."/>
            <person name="Tomlinson C."/>
            <person name="Mitreva M."/>
            <person name="Nelson J."/>
            <person name="Hou S."/>
            <person name="Wollam A."/>
            <person name="Pepin K.H."/>
            <person name="Johnson M."/>
            <person name="Bhonagiri V."/>
            <person name="Nash W.E."/>
            <person name="Warren W."/>
            <person name="Chinwalla A."/>
            <person name="Mardis E.R."/>
            <person name="Wilson R.K."/>
        </authorList>
    </citation>
    <scope>NUCLEOTIDE SEQUENCE [LARGE SCALE GENOMIC DNA]</scope>
    <source>
        <strain evidence="16">DSM 14469</strain>
    </source>
</reference>
<keyword evidence="17" id="KW-1185">Reference proteome</keyword>
<comment type="caution">
    <text evidence="16">The sequence shown here is derived from an EMBL/GenBank/DDBJ whole genome shotgun (WGS) entry which is preliminary data.</text>
</comment>
<dbReference type="EMBL" id="ACCL02000015">
    <property type="protein sequence ID" value="EET59782.1"/>
    <property type="molecule type" value="Genomic_DNA"/>
</dbReference>
<dbReference type="GO" id="GO:0047850">
    <property type="term" value="F:diaminopimelate dehydrogenase activity"/>
    <property type="evidence" value="ECO:0007669"/>
    <property type="project" value="UniProtKB-UniRule"/>
</dbReference>
<dbReference type="Pfam" id="PF16654">
    <property type="entry name" value="DAPDH_C"/>
    <property type="match status" value="1"/>
</dbReference>
<feature type="binding site" evidence="13">
    <location>
        <position position="225"/>
    </location>
    <ligand>
        <name>substrate</name>
    </ligand>
</feature>
<evidence type="ECO:0000256" key="5">
    <source>
        <dbReference type="ARBA" id="ARBA00021654"/>
    </source>
</evidence>
<feature type="binding site" evidence="13">
    <location>
        <begin position="36"/>
        <end position="39"/>
    </location>
    <ligand>
        <name>NADP(+)</name>
        <dbReference type="ChEBI" id="CHEBI:58349"/>
    </ligand>
</feature>
<dbReference type="AlphaFoldDB" id="C6LHP2"/>
<dbReference type="InterPro" id="IPR000683">
    <property type="entry name" value="Gfo/Idh/MocA-like_OxRdtase_N"/>
</dbReference>
<evidence type="ECO:0000256" key="12">
    <source>
        <dbReference type="PIRNR" id="PIRNR025648"/>
    </source>
</evidence>
<evidence type="ECO:0000259" key="14">
    <source>
        <dbReference type="Pfam" id="PF01408"/>
    </source>
</evidence>
<dbReference type="InterPro" id="IPR036291">
    <property type="entry name" value="NAD(P)-bd_dom_sf"/>
</dbReference>
<evidence type="ECO:0000256" key="6">
    <source>
        <dbReference type="ARBA" id="ARBA00022605"/>
    </source>
</evidence>
<feature type="binding site" evidence="13">
    <location>
        <begin position="95"/>
        <end position="98"/>
    </location>
    <ligand>
        <name>NADP(+)</name>
        <dbReference type="ChEBI" id="CHEBI:58349"/>
    </ligand>
</feature>
<evidence type="ECO:0000256" key="3">
    <source>
        <dbReference type="ARBA" id="ARBA00011738"/>
    </source>
</evidence>
<dbReference type="eggNOG" id="COG1712">
    <property type="taxonomic scope" value="Bacteria"/>
</dbReference>
<evidence type="ECO:0000256" key="11">
    <source>
        <dbReference type="ARBA" id="ARBA00052023"/>
    </source>
</evidence>
<feature type="domain" description="Meso-diaminopimelate D-dehydrogenase C-terminal" evidence="15">
    <location>
        <begin position="148"/>
        <end position="302"/>
    </location>
</feature>
<comment type="similarity">
    <text evidence="2 12">Belongs to the diaminopimelate dehydrogenase family.</text>
</comment>
<dbReference type="InterPro" id="IPR010190">
    <property type="entry name" value="Diaminopimelate_DH_Ddh"/>
</dbReference>
<feature type="binding site" evidence="13">
    <location>
        <begin position="147"/>
        <end position="151"/>
    </location>
    <ligand>
        <name>NADP(+)</name>
        <dbReference type="ChEBI" id="CHEBI:58349"/>
    </ligand>
</feature>
<feature type="binding site" evidence="13">
    <location>
        <begin position="60"/>
        <end position="62"/>
    </location>
    <ligand>
        <name>NADP(+)</name>
        <dbReference type="ChEBI" id="CHEBI:58349"/>
    </ligand>
</feature>
<dbReference type="Pfam" id="PF01408">
    <property type="entry name" value="GFO_IDH_MocA"/>
    <property type="match status" value="1"/>
</dbReference>
<dbReference type="NCBIfam" id="TIGR01921">
    <property type="entry name" value="DAP-DH"/>
    <property type="match status" value="1"/>
</dbReference>
<comment type="function">
    <text evidence="12">Catalyzes the reversible NADPH-dependent reductive amination of L-2-amino-6-oxopimelate, the acyclic form of L-tetrahydrodipicolinate, to generate the meso compound, D,L-2,6-diaminopimelate.</text>
</comment>
<protein>
    <recommendedName>
        <fullName evidence="5 12">Meso-diaminopimelate D-dehydrogenase</fullName>
        <shortName evidence="12">DAPDH</shortName>
        <shortName evidence="12">Meso-DAP dehydrogenase</shortName>
        <ecNumber evidence="4 12">1.4.1.16</ecNumber>
    </recommendedName>
</protein>
<evidence type="ECO:0000256" key="8">
    <source>
        <dbReference type="ARBA" id="ARBA00022915"/>
    </source>
</evidence>
<dbReference type="GO" id="GO:0009089">
    <property type="term" value="P:lysine biosynthetic process via diaminopimelate"/>
    <property type="evidence" value="ECO:0007669"/>
    <property type="project" value="UniProtKB-UniRule"/>
</dbReference>
<dbReference type="GO" id="GO:0000166">
    <property type="term" value="F:nucleotide binding"/>
    <property type="evidence" value="ECO:0007669"/>
    <property type="project" value="UniProtKB-KW"/>
</dbReference>
<feature type="binding site" evidence="13">
    <location>
        <begin position="118"/>
        <end position="120"/>
    </location>
    <ligand>
        <name>NADP(+)</name>
        <dbReference type="ChEBI" id="CHEBI:58349"/>
    </ligand>
</feature>
<dbReference type="Proteomes" id="UP000005561">
    <property type="component" value="Unassembled WGS sequence"/>
</dbReference>
<name>C6LHP2_9FIRM</name>
<feature type="binding site" evidence="13">
    <location>
        <position position="275"/>
    </location>
    <ligand>
        <name>substrate</name>
    </ligand>
</feature>
<dbReference type="EC" id="1.4.1.16" evidence="4 12"/>
<evidence type="ECO:0000313" key="17">
    <source>
        <dbReference type="Proteomes" id="UP000005561"/>
    </source>
</evidence>
<evidence type="ECO:0000256" key="9">
    <source>
        <dbReference type="ARBA" id="ARBA00023002"/>
    </source>
</evidence>
<evidence type="ECO:0000256" key="4">
    <source>
        <dbReference type="ARBA" id="ARBA00012080"/>
    </source>
</evidence>
<feature type="binding site" evidence="13">
    <location>
        <position position="174"/>
    </location>
    <ligand>
        <name>substrate</name>
    </ligand>
</feature>
<sequence length="353" mass="38861">MEESVKLSWNKSRGYFPAGRRRFKDMNKIRIGIVGYGNIGRGVEAAIKQNEDCELAGVFTRRDPASVKISTEGAKVYAYDELASKKDDIDVCIICGGSATDLPKQTPEIAKLFNVIDSFDTHARIPEHFANVDAAAKESGHVGIISVGWDPGLFSLNRLYGNAILPQGKDYTFWGRGVSQGHSDAIRRVEGVLDARQYTVPVESAVEAVRNGENPDLTTRQKHTRECFVVAEEGADLARIESEIKNMPNYFADYDTTVTFITQEELDKNHKGIPHGGFVIRSGETGDGTNKHIIEYRLKLDSNPEFTSSVLVAYARAAKRLADEGACGCKTVFDIAPAYLSPKSGEELRAHLL</sequence>
<evidence type="ECO:0000256" key="13">
    <source>
        <dbReference type="PIRSR" id="PIRSR025648-1"/>
    </source>
</evidence>
<dbReference type="GO" id="GO:0019877">
    <property type="term" value="P:diaminopimelate biosynthetic process"/>
    <property type="evidence" value="ECO:0007669"/>
    <property type="project" value="UniProtKB-UniRule"/>
</dbReference>
<proteinExistence type="inferred from homology"/>
<feature type="binding site" evidence="13">
    <location>
        <position position="303"/>
    </location>
    <ligand>
        <name>substrate</name>
    </ligand>
</feature>
<dbReference type="Gene3D" id="3.40.50.720">
    <property type="entry name" value="NAD(P)-binding Rossmann-like Domain"/>
    <property type="match status" value="1"/>
</dbReference>
<evidence type="ECO:0000259" key="15">
    <source>
        <dbReference type="Pfam" id="PF16654"/>
    </source>
</evidence>
<dbReference type="Gene3D" id="3.30.360.10">
    <property type="entry name" value="Dihydrodipicolinate Reductase, domain 2"/>
    <property type="match status" value="1"/>
</dbReference>
<comment type="pathway">
    <text evidence="1 12">Amino-acid biosynthesis; L-lysine biosynthesis via DAP pathway; DL-2,6-diaminopimelate from (S)-tetrahydrodipicolinate: step 1/1.</text>
</comment>
<evidence type="ECO:0000256" key="1">
    <source>
        <dbReference type="ARBA" id="ARBA00004896"/>
    </source>
</evidence>
<keyword evidence="10 12" id="KW-0457">Lysine biosynthesis</keyword>
<dbReference type="InterPro" id="IPR032094">
    <property type="entry name" value="Meso-DAP_DH_C"/>
</dbReference>
<keyword evidence="8 12" id="KW-0220">Diaminopimelate biosynthesis</keyword>
<organism evidence="16 17">
    <name type="scientific">Marvinbryantia formatexigens DSM 14469</name>
    <dbReference type="NCBI Taxonomy" id="478749"/>
    <lineage>
        <taxon>Bacteria</taxon>
        <taxon>Bacillati</taxon>
        <taxon>Bacillota</taxon>
        <taxon>Clostridia</taxon>
        <taxon>Lachnospirales</taxon>
        <taxon>Lachnospiraceae</taxon>
        <taxon>Marvinbryantia</taxon>
    </lineage>
</organism>
<keyword evidence="9 12" id="KW-0560">Oxidoreductase</keyword>
<feature type="binding site" evidence="13">
    <location>
        <position position="199"/>
    </location>
    <ligand>
        <name>substrate</name>
    </ligand>
</feature>
<accession>C6LHP2</accession>
<dbReference type="SUPFAM" id="SSF51735">
    <property type="entry name" value="NAD(P)-binding Rossmann-fold domains"/>
    <property type="match status" value="1"/>
</dbReference>
<keyword evidence="7 12" id="KW-0521">NADP</keyword>
<dbReference type="PIRSF" id="PIRSF025648">
    <property type="entry name" value="DDH"/>
    <property type="match status" value="1"/>
</dbReference>